<reference evidence="1" key="2">
    <citation type="submission" date="2022-09" db="EMBL/GenBank/DDBJ databases">
        <title>Biosynthetic gene clusters of Dactylosporangioum fulvum.</title>
        <authorList>
            <person name="Caradec T."/>
        </authorList>
    </citation>
    <scope>NUCLEOTIDE SEQUENCE</scope>
    <source>
        <strain evidence="1">NRRL B-16292</strain>
    </source>
</reference>
<organism evidence="1 2">
    <name type="scientific">Dactylosporangium fulvum</name>
    <dbReference type="NCBI Taxonomy" id="53359"/>
    <lineage>
        <taxon>Bacteria</taxon>
        <taxon>Bacillati</taxon>
        <taxon>Actinomycetota</taxon>
        <taxon>Actinomycetes</taxon>
        <taxon>Micromonosporales</taxon>
        <taxon>Micromonosporaceae</taxon>
        <taxon>Dactylosporangium</taxon>
    </lineage>
</organism>
<proteinExistence type="predicted"/>
<accession>A0ABY5W8T5</accession>
<dbReference type="Proteomes" id="UP001059617">
    <property type="component" value="Chromosome"/>
</dbReference>
<name>A0ABY5W8T5_9ACTN</name>
<evidence type="ECO:0000313" key="1">
    <source>
        <dbReference type="EMBL" id="UWP85770.1"/>
    </source>
</evidence>
<protein>
    <submittedName>
        <fullName evidence="1">Uncharacterized protein</fullName>
    </submittedName>
</protein>
<keyword evidence="2" id="KW-1185">Reference proteome</keyword>
<dbReference type="EMBL" id="CP073720">
    <property type="protein sequence ID" value="UWP85770.1"/>
    <property type="molecule type" value="Genomic_DNA"/>
</dbReference>
<dbReference type="RefSeq" id="WP_259864010.1">
    <property type="nucleotide sequence ID" value="NZ_BAAAST010000073.1"/>
</dbReference>
<evidence type="ECO:0000313" key="2">
    <source>
        <dbReference type="Proteomes" id="UP001059617"/>
    </source>
</evidence>
<gene>
    <name evidence="1" type="ORF">Dfulv_16620</name>
</gene>
<reference evidence="1" key="1">
    <citation type="submission" date="2021-04" db="EMBL/GenBank/DDBJ databases">
        <authorList>
            <person name="Hartkoorn R.C."/>
            <person name="Beaudoing E."/>
            <person name="Hot D."/>
        </authorList>
    </citation>
    <scope>NUCLEOTIDE SEQUENCE</scope>
    <source>
        <strain evidence="1">NRRL B-16292</strain>
    </source>
</reference>
<sequence>MTWADEMATADGRWRVRVGGVGAVRWYRLEGDGVRRDLPSLAALATAADEHGVDIGELREVEAAAP</sequence>